<gene>
    <name evidence="1" type="ORF">NDU88_006021</name>
</gene>
<dbReference type="AlphaFoldDB" id="A0AAV7NP20"/>
<organism evidence="1 2">
    <name type="scientific">Pleurodeles waltl</name>
    <name type="common">Iberian ribbed newt</name>
    <dbReference type="NCBI Taxonomy" id="8319"/>
    <lineage>
        <taxon>Eukaryota</taxon>
        <taxon>Metazoa</taxon>
        <taxon>Chordata</taxon>
        <taxon>Craniata</taxon>
        <taxon>Vertebrata</taxon>
        <taxon>Euteleostomi</taxon>
        <taxon>Amphibia</taxon>
        <taxon>Batrachia</taxon>
        <taxon>Caudata</taxon>
        <taxon>Salamandroidea</taxon>
        <taxon>Salamandridae</taxon>
        <taxon>Pleurodelinae</taxon>
        <taxon>Pleurodeles</taxon>
    </lineage>
</organism>
<comment type="caution">
    <text evidence="1">The sequence shown here is derived from an EMBL/GenBank/DDBJ whole genome shotgun (WGS) entry which is preliminary data.</text>
</comment>
<proteinExistence type="predicted"/>
<protein>
    <submittedName>
        <fullName evidence="1">Uncharacterized protein</fullName>
    </submittedName>
</protein>
<name>A0AAV7NP20_PLEWA</name>
<evidence type="ECO:0000313" key="1">
    <source>
        <dbReference type="EMBL" id="KAJ1117825.1"/>
    </source>
</evidence>
<reference evidence="1" key="1">
    <citation type="journal article" date="2022" name="bioRxiv">
        <title>Sequencing and chromosome-scale assembly of the giantPleurodeles waltlgenome.</title>
        <authorList>
            <person name="Brown T."/>
            <person name="Elewa A."/>
            <person name="Iarovenko S."/>
            <person name="Subramanian E."/>
            <person name="Araus A.J."/>
            <person name="Petzold A."/>
            <person name="Susuki M."/>
            <person name="Suzuki K.-i.T."/>
            <person name="Hayashi T."/>
            <person name="Toyoda A."/>
            <person name="Oliveira C."/>
            <person name="Osipova E."/>
            <person name="Leigh N.D."/>
            <person name="Simon A."/>
            <person name="Yun M.H."/>
        </authorList>
    </citation>
    <scope>NUCLEOTIDE SEQUENCE</scope>
    <source>
        <strain evidence="1">20211129_DDA</strain>
        <tissue evidence="1">Liver</tissue>
    </source>
</reference>
<evidence type="ECO:0000313" key="2">
    <source>
        <dbReference type="Proteomes" id="UP001066276"/>
    </source>
</evidence>
<accession>A0AAV7NP20</accession>
<keyword evidence="2" id="KW-1185">Reference proteome</keyword>
<dbReference type="Proteomes" id="UP001066276">
    <property type="component" value="Chromosome 8"/>
</dbReference>
<dbReference type="EMBL" id="JANPWB010000012">
    <property type="protein sequence ID" value="KAJ1117825.1"/>
    <property type="molecule type" value="Genomic_DNA"/>
</dbReference>
<sequence length="76" mass="8284">MSLHGAPGKHYDDEPAEPARKLLLRPLRLITDQTTGCGGDFLHLLSLNLDGSYYINPSLPDHFIQVVQGEDGLGAQ</sequence>